<reference evidence="2" key="1">
    <citation type="journal article" date="2021" name="Mol. Plant Microbe Interact.">
        <title>Complete Genome Sequence of the Plant-Pathogenic Fungus Colletotrichum lupini.</title>
        <authorList>
            <person name="Baroncelli R."/>
            <person name="Pensec F."/>
            <person name="Da Lio D."/>
            <person name="Boufleur T."/>
            <person name="Vicente I."/>
            <person name="Sarrocco S."/>
            <person name="Picot A."/>
            <person name="Baraldi E."/>
            <person name="Sukno S."/>
            <person name="Thon M."/>
            <person name="Le Floch G."/>
        </authorList>
    </citation>
    <scope>NUCLEOTIDE SEQUENCE</scope>
    <source>
        <strain evidence="2">IMI 504893</strain>
    </source>
</reference>
<dbReference type="Proteomes" id="UP000830671">
    <property type="component" value="Chromosome 10"/>
</dbReference>
<evidence type="ECO:0000256" key="1">
    <source>
        <dbReference type="SAM" id="MobiDB-lite"/>
    </source>
</evidence>
<dbReference type="AlphaFoldDB" id="A0A9Q8SG77"/>
<gene>
    <name evidence="2" type="ORF">CLUP02_18026</name>
</gene>
<evidence type="ECO:0000313" key="2">
    <source>
        <dbReference type="EMBL" id="UQC76513.1"/>
    </source>
</evidence>
<dbReference type="EMBL" id="CP019472">
    <property type="protein sequence ID" value="UQC76513.1"/>
    <property type="molecule type" value="Genomic_DNA"/>
</dbReference>
<sequence length="662" mass="73479">MILQHSSDEVFSLHLETQRLYQASLKTEIAFYPLMLMLFDGVSPSQIPSSLPSKKLLRTLDTRQQTLGIGKEVVTNLLVVVVSLHQVDWLALFDREPSWSKARDDNDPFPPHAQYRGKSRTKTLANLQLRSRRSSAGKSKGIPTTSRGLNLPLWTKYSSGPNANGNPIAPGTTEEPLGLPESAPCWLRNHAQTQERVLGFPKSISTRGDVDSNFWTSIRLIENGLPHTVAVPKGTSSLALRHPSQLARMPSDTLALEMSMEKRMFLSPHLPHPVAVIPPPPHTTHTTSWAVTTTTTKDSIRCHLHCISFSSFLGPLNEAHLLVLPTRVPRVSSASEQVERPEKLEELADGDSESAHEPSTYDDGPLSQPQAGGPPFIKPMETLSILVDVVEISVTHKVGWRDAILCLTTTTCVIISRFTIFSSTNITFSVAQVCHEVFSLNTARRSRVAPYHNGRRSEIPQDVKRSDAPLVTSHSWLLDRAPSFPPRTNRGPLFYPESSTLLILLQTPTSPTALQMFMLYGASVGSVAYVNAAVYIYGRYALEPWSCLIPSPTVSYLSDDGVIVSLAHFRFPVIWGHRPSYAYTFAIAETEELKPRIELQILSTYLRHELSLRFPIWYAAEASALSSAGIQISDLTSIGHCYCDRSKTQRRNSTHVVTLLWG</sequence>
<feature type="compositionally biased region" description="Basic and acidic residues" evidence="1">
    <location>
        <begin position="337"/>
        <end position="346"/>
    </location>
</feature>
<name>A0A9Q8SG77_9PEZI</name>
<accession>A0A9Q8SG77</accession>
<proteinExistence type="predicted"/>
<keyword evidence="3" id="KW-1185">Reference proteome</keyword>
<protein>
    <submittedName>
        <fullName evidence="2">Uncharacterized protein</fullName>
    </submittedName>
</protein>
<organism evidence="2 3">
    <name type="scientific">Colletotrichum lupini</name>
    <dbReference type="NCBI Taxonomy" id="145971"/>
    <lineage>
        <taxon>Eukaryota</taxon>
        <taxon>Fungi</taxon>
        <taxon>Dikarya</taxon>
        <taxon>Ascomycota</taxon>
        <taxon>Pezizomycotina</taxon>
        <taxon>Sordariomycetes</taxon>
        <taxon>Hypocreomycetidae</taxon>
        <taxon>Glomerellales</taxon>
        <taxon>Glomerellaceae</taxon>
        <taxon>Colletotrichum</taxon>
        <taxon>Colletotrichum acutatum species complex</taxon>
    </lineage>
</organism>
<dbReference type="KEGG" id="clup:CLUP02_18026"/>
<evidence type="ECO:0000313" key="3">
    <source>
        <dbReference type="Proteomes" id="UP000830671"/>
    </source>
</evidence>
<dbReference type="GeneID" id="73351940"/>
<dbReference type="RefSeq" id="XP_049138154.1">
    <property type="nucleotide sequence ID" value="XM_049296930.1"/>
</dbReference>
<feature type="region of interest" description="Disordered" evidence="1">
    <location>
        <begin position="332"/>
        <end position="374"/>
    </location>
</feature>